<dbReference type="InterPro" id="IPR051781">
    <property type="entry name" value="Metallo-dep_Hydrolase"/>
</dbReference>
<dbReference type="PANTHER" id="PTHR43135:SF3">
    <property type="entry name" value="ALPHA-D-RIBOSE 1-METHYLPHOSPHONATE 5-TRIPHOSPHATE DIPHOSPHATASE"/>
    <property type="match status" value="1"/>
</dbReference>
<dbReference type="Proteomes" id="UP001556367">
    <property type="component" value="Unassembled WGS sequence"/>
</dbReference>
<name>A0ABR3IW20_9AGAR</name>
<accession>A0ABR3IW20</accession>
<dbReference type="InterPro" id="IPR011659">
    <property type="entry name" value="WD40"/>
</dbReference>
<evidence type="ECO:0000313" key="3">
    <source>
        <dbReference type="Proteomes" id="UP001556367"/>
    </source>
</evidence>
<comment type="caution">
    <text evidence="2">The sequence shown here is derived from an EMBL/GenBank/DDBJ whole genome shotgun (WGS) entry which is preliminary data.</text>
</comment>
<evidence type="ECO:0000259" key="1">
    <source>
        <dbReference type="Pfam" id="PF01979"/>
    </source>
</evidence>
<gene>
    <name evidence="2" type="ORF">HGRIS_013647</name>
</gene>
<dbReference type="PANTHER" id="PTHR43135">
    <property type="entry name" value="ALPHA-D-RIBOSE 1-METHYLPHOSPHONATE 5-TRIPHOSPHATE DIPHOSPHATASE"/>
    <property type="match status" value="1"/>
</dbReference>
<dbReference type="Gene3D" id="3.20.20.140">
    <property type="entry name" value="Metal-dependent hydrolases"/>
    <property type="match status" value="1"/>
</dbReference>
<dbReference type="InterPro" id="IPR011059">
    <property type="entry name" value="Metal-dep_hydrolase_composite"/>
</dbReference>
<dbReference type="InterPro" id="IPR006680">
    <property type="entry name" value="Amidohydro-rel"/>
</dbReference>
<dbReference type="Pfam" id="PF01979">
    <property type="entry name" value="Amidohydro_1"/>
    <property type="match status" value="1"/>
</dbReference>
<dbReference type="Gene3D" id="1.20.58.520">
    <property type="entry name" value="Amidohydrolase"/>
    <property type="match status" value="1"/>
</dbReference>
<keyword evidence="3" id="KW-1185">Reference proteome</keyword>
<protein>
    <recommendedName>
        <fullName evidence="1">Amidohydrolase-related domain-containing protein</fullName>
    </recommendedName>
</protein>
<dbReference type="SUPFAM" id="SSF51338">
    <property type="entry name" value="Composite domain of metallo-dependent hydrolases"/>
    <property type="match status" value="1"/>
</dbReference>
<dbReference type="Gene3D" id="3.30.110.90">
    <property type="entry name" value="Amidohydrolase"/>
    <property type="match status" value="1"/>
</dbReference>
<dbReference type="InterPro" id="IPR032466">
    <property type="entry name" value="Metal_Hydrolase"/>
</dbReference>
<dbReference type="SUPFAM" id="SSF51556">
    <property type="entry name" value="Metallo-dependent hydrolases"/>
    <property type="match status" value="1"/>
</dbReference>
<dbReference type="Pfam" id="PF07676">
    <property type="entry name" value="PD40"/>
    <property type="match status" value="1"/>
</dbReference>
<reference evidence="3" key="1">
    <citation type="submission" date="2024-06" db="EMBL/GenBank/DDBJ databases">
        <title>Multi-omics analyses provide insights into the biosynthesis of the anticancer antibiotic pleurotin in Hohenbuehelia grisea.</title>
        <authorList>
            <person name="Weaver J.A."/>
            <person name="Alberti F."/>
        </authorList>
    </citation>
    <scope>NUCLEOTIDE SEQUENCE [LARGE SCALE GENOMIC DNA]</scope>
    <source>
        <strain evidence="3">T-177</strain>
    </source>
</reference>
<dbReference type="Gene3D" id="3.40.50.10910">
    <property type="entry name" value="Amidohydrolase"/>
    <property type="match status" value="1"/>
</dbReference>
<proteinExistence type="predicted"/>
<dbReference type="Gene3D" id="2.30.40.10">
    <property type="entry name" value="Urease, subunit C, domain 1"/>
    <property type="match status" value="2"/>
</dbReference>
<organism evidence="2 3">
    <name type="scientific">Hohenbuehelia grisea</name>
    <dbReference type="NCBI Taxonomy" id="104357"/>
    <lineage>
        <taxon>Eukaryota</taxon>
        <taxon>Fungi</taxon>
        <taxon>Dikarya</taxon>
        <taxon>Basidiomycota</taxon>
        <taxon>Agaricomycotina</taxon>
        <taxon>Agaricomycetes</taxon>
        <taxon>Agaricomycetidae</taxon>
        <taxon>Agaricales</taxon>
        <taxon>Pleurotineae</taxon>
        <taxon>Pleurotaceae</taxon>
        <taxon>Hohenbuehelia</taxon>
    </lineage>
</organism>
<dbReference type="EMBL" id="JASNQZ010000015">
    <property type="protein sequence ID" value="KAL0947554.1"/>
    <property type="molecule type" value="Genomic_DNA"/>
</dbReference>
<sequence>MQEPPKQGNIPEKKHYSQVKTSRQWSKPHVLGALCLLGLSSPLLLFSWPSWRTADVELVDPSEVVWKDDTWPFREHSPWDISTDFPYKRVLEYDVAEGTWLRLDVHPRSGDIVFDMLGDIWCLPASAYTDIGSSSPLDGRSRAVPILLGVPHDSDPHFSPDGDRLVWRSDAGLGVENIWITQWQGCEAMDLRPQIARTTTHHNAVVNALHHQNSDETLLAHGVPETEERRVRRLIREGRTAAQRVTNETYRWVSDARFHPSGKKVVATKWYTSFRSLGAGEGWEYPIYSSDFDLQAQSSPQIPVGAGKRLLGRTLPPGWDSATQYGDQQIGPEQVIWQGDDGLIYSKNVADEPQGAFEYSKDVHKGNYAIFAHNLTTNATKTLVDAFPGGASRPELSRDEKTLAFVRRVRDKSVLVLKDLTTGTITHAFDGLTYDLTGISAPMGTYPSFAFTPTSSAQDAIIIWAAGQINYIPLALNDRGERIAHPSIPPRTIPFTAHIEKRVAETLSVESKVVPGLNLVDLETKDTMRVRAFKELNVDTHGKNVVFQAAGVTYVSSIVEKRSRPVPVLHSSQTYYTPSFIPHSNQRNKDAEPLVIHARWSDTEFSRFEIADVRSGRAYELSGLPFGRYYAPIISSRPPIRHSGDTTRSSTRAIAFIKTGGSGLTGNVVATAGTGLYVGDIELPSEDLADASNIEITNVRFIPEDVESFDGAILKLSWVSIPAGKAEGSSATHQREGILVQQSTSVSLFDVFAERNEKGEYPQWTVAEGEMSIELVVSGVVASESEGSWPCRWWPGLCNEQVSTSGDFRADRIAFVDFFYVYFADGADLRGGGGKDGKKVWSKPGNATEGLARLSLDGGHDLAWSGDGKTLFWFLGPFLHSLKISQIRKCSDAIERDASTFGIDCIKKLLHFEEIIIEHSTDIARLKRDAGLSVTPDPTPLAILGDISELQHPLSVNHHHSTSASAVSASNADVLVIYNATLLTMETGDSVSDLMYGGALVSRGGVIESVGSLHDLVVPGGATVIDAQGGFVLPGYIDVHAHWDGFLTRYPAKSWEMETFLAYGVTTLHNPSADNVAGFVERSRVESGQLVGPRIFTVGDIIYGAGAPGIHQDIASSQEAHSALVRIKAEGGPASISYKNYNLPSRASRQRLLLAARNLSMLCVPEGGMNWDWDLTYIIDGMTTVEHSMPVPGLYDDVLNLFALSGTGNTPTHIVNYGGAFGEQFVWANVDVPNDPKLRRFTRHDILEGLTESTARPLQSYSLFNTSASVAKMVRRGLKAHIGAHGEPPLGLNYHAEMFFTSKGGLTNYEVFEAATSAAAKTLGLYSSLGSLSPGKLADFLVYPPGVDLLEDDITHTKDLRYVARGGRVWDASTMVEVWPVKGRKQDMPPINVD</sequence>
<feature type="domain" description="Amidohydrolase-related" evidence="1">
    <location>
        <begin position="1298"/>
        <end position="1343"/>
    </location>
</feature>
<evidence type="ECO:0000313" key="2">
    <source>
        <dbReference type="EMBL" id="KAL0947554.1"/>
    </source>
</evidence>
<dbReference type="SUPFAM" id="SSF82171">
    <property type="entry name" value="DPP6 N-terminal domain-like"/>
    <property type="match status" value="1"/>
</dbReference>